<dbReference type="RefSeq" id="WP_380823634.1">
    <property type="nucleotide sequence ID" value="NZ_JBHTCG010000001.1"/>
</dbReference>
<feature type="transmembrane region" description="Helical" evidence="5">
    <location>
        <begin position="39"/>
        <end position="65"/>
    </location>
</feature>
<dbReference type="InterPro" id="IPR008972">
    <property type="entry name" value="Cupredoxin"/>
</dbReference>
<dbReference type="Pfam" id="PF07731">
    <property type="entry name" value="Cu-oxidase_2"/>
    <property type="match status" value="1"/>
</dbReference>
<evidence type="ECO:0000256" key="1">
    <source>
        <dbReference type="ARBA" id="ARBA00022723"/>
    </source>
</evidence>
<feature type="transmembrane region" description="Helical" evidence="5">
    <location>
        <begin position="71"/>
        <end position="92"/>
    </location>
</feature>
<gene>
    <name evidence="8" type="ORF">ACFQSB_00200</name>
</gene>
<dbReference type="InterPro" id="IPR011707">
    <property type="entry name" value="Cu-oxidase-like_N"/>
</dbReference>
<evidence type="ECO:0000256" key="5">
    <source>
        <dbReference type="SAM" id="Phobius"/>
    </source>
</evidence>
<feature type="transmembrane region" description="Helical" evidence="5">
    <location>
        <begin position="194"/>
        <end position="215"/>
    </location>
</feature>
<dbReference type="EMBL" id="JBHTCG010000001">
    <property type="protein sequence ID" value="MFC7380600.1"/>
    <property type="molecule type" value="Genomic_DNA"/>
</dbReference>
<dbReference type="PANTHER" id="PTHR11709">
    <property type="entry name" value="MULTI-COPPER OXIDASE"/>
    <property type="match status" value="1"/>
</dbReference>
<proteinExistence type="predicted"/>
<name>A0ABW2NWL5_9ACTN</name>
<dbReference type="InterPro" id="IPR011706">
    <property type="entry name" value="Cu-oxidase_C"/>
</dbReference>
<evidence type="ECO:0000256" key="3">
    <source>
        <dbReference type="ARBA" id="ARBA00023008"/>
    </source>
</evidence>
<protein>
    <submittedName>
        <fullName evidence="8">Multicopper oxidase domain-containing protein</fullName>
    </submittedName>
</protein>
<dbReference type="CDD" id="cd04202">
    <property type="entry name" value="CuRO_D2_2dMcoN_like"/>
    <property type="match status" value="1"/>
</dbReference>
<comment type="caution">
    <text evidence="8">The sequence shown here is derived from an EMBL/GenBank/DDBJ whole genome shotgun (WGS) entry which is preliminary data.</text>
</comment>
<feature type="region of interest" description="Disordered" evidence="4">
    <location>
        <begin position="568"/>
        <end position="632"/>
    </location>
</feature>
<keyword evidence="5" id="KW-1133">Transmembrane helix</keyword>
<sequence length="774" mass="79188">MSVEGLMALDLLAGVLAAVAWLGAGAAAATRRIRVAAGLFVLAVLASLARGGIVLALAGAGWWFVQEKLTLTLPLLAVGVIAAAVLAAPSLARAALRAGRGAPGLSEAARTESTATVPHATGAQAVENPAAGPGTAAGTGPASETRASAKAGRDAVPGAAALTRPGTVTALFGAGYAAAAGPVVTLLMGYPATWSTAVITVVLVAAAVLTTQRLLAPGTRVHGTRAAVAATVVAGLIGGGLAFLPADDVDTGRGPAAASSGTMPASNGHAAMPMSGGHAAMPMPAGHAAMPVTGGRFGAGHPAGAHAAGAAGYDRPVTALRGPAAPAPGGTVRRYELTARTATVTLSSGRKVAAWTFNGTVPGPPITATEGDLVEVRLRNADIAAGVTLHWHGYDVPAGEDGVPGLTQDGVRPGQEFVYRFRALQVGTYWYHTHEVSDKGVKMGLYGALVVTRRGPAPPGADLTLPVHTFAGRTVLGDHDRPIERRVAPGTAVRLRLVNTDNTPHRFTLAGARYRVVAVDGSDLHTPGEVDRVGLRLPAGGRYDLAFTLAAGAPVTLAVDDRVAGLRLTPDPTAPAAGATPGSSTDPTNEGDTSGETGEDGPGTVTVPDTRGWPELDLTRYGSPAGPLPYSGSTRFDRDFTMVLDQGLAVSEGRPLYAHTVNGRAFPSVPTQQVRDGDLVRMTVVNRGRETHPWHLHGHRVLVLARDGRAPTGTPLWLDTFDVRPGEVWQVAFRASNPGVWMNHCHNLSHADQGMMLMLDYEGVTTPFHGAHGG</sequence>
<dbReference type="PANTHER" id="PTHR11709:SF394">
    <property type="entry name" value="FI03373P-RELATED"/>
    <property type="match status" value="1"/>
</dbReference>
<feature type="compositionally biased region" description="Low complexity" evidence="4">
    <location>
        <begin position="129"/>
        <end position="142"/>
    </location>
</feature>
<feature type="transmembrane region" description="Helical" evidence="5">
    <location>
        <begin position="227"/>
        <end position="246"/>
    </location>
</feature>
<dbReference type="PROSITE" id="PS00080">
    <property type="entry name" value="MULTICOPPER_OXIDASE2"/>
    <property type="match status" value="1"/>
</dbReference>
<evidence type="ECO:0000313" key="8">
    <source>
        <dbReference type="EMBL" id="MFC7380600.1"/>
    </source>
</evidence>
<keyword evidence="9" id="KW-1185">Reference proteome</keyword>
<feature type="transmembrane region" description="Helical" evidence="5">
    <location>
        <begin position="168"/>
        <end position="188"/>
    </location>
</feature>
<reference evidence="9" key="1">
    <citation type="journal article" date="2019" name="Int. J. Syst. Evol. Microbiol.">
        <title>The Global Catalogue of Microorganisms (GCM) 10K type strain sequencing project: providing services to taxonomists for standard genome sequencing and annotation.</title>
        <authorList>
            <consortium name="The Broad Institute Genomics Platform"/>
            <consortium name="The Broad Institute Genome Sequencing Center for Infectious Disease"/>
            <person name="Wu L."/>
            <person name="Ma J."/>
        </authorList>
    </citation>
    <scope>NUCLEOTIDE SEQUENCE [LARGE SCALE GENOMIC DNA]</scope>
    <source>
        <strain evidence="9">CECT 7649</strain>
    </source>
</reference>
<keyword evidence="1" id="KW-0479">Metal-binding</keyword>
<feature type="compositionally biased region" description="Low complexity" evidence="4">
    <location>
        <begin position="569"/>
        <end position="596"/>
    </location>
</feature>
<keyword evidence="5" id="KW-0472">Membrane</keyword>
<evidence type="ECO:0000259" key="7">
    <source>
        <dbReference type="Pfam" id="PF07732"/>
    </source>
</evidence>
<evidence type="ECO:0000313" key="9">
    <source>
        <dbReference type="Proteomes" id="UP001596496"/>
    </source>
</evidence>
<dbReference type="InterPro" id="IPR045087">
    <property type="entry name" value="Cu-oxidase_fam"/>
</dbReference>
<evidence type="ECO:0000256" key="4">
    <source>
        <dbReference type="SAM" id="MobiDB-lite"/>
    </source>
</evidence>
<dbReference type="Pfam" id="PF07732">
    <property type="entry name" value="Cu-oxidase_3"/>
    <property type="match status" value="1"/>
</dbReference>
<dbReference type="Gene3D" id="2.60.40.420">
    <property type="entry name" value="Cupredoxins - blue copper proteins"/>
    <property type="match status" value="3"/>
</dbReference>
<dbReference type="SUPFAM" id="SSF49503">
    <property type="entry name" value="Cupredoxins"/>
    <property type="match status" value="3"/>
</dbReference>
<feature type="transmembrane region" description="Helical" evidence="5">
    <location>
        <begin position="6"/>
        <end position="27"/>
    </location>
</feature>
<dbReference type="InterPro" id="IPR002355">
    <property type="entry name" value="Cu_oxidase_Cu_BS"/>
</dbReference>
<keyword evidence="2" id="KW-0560">Oxidoreductase</keyword>
<accession>A0ABW2NWL5</accession>
<evidence type="ECO:0000256" key="2">
    <source>
        <dbReference type="ARBA" id="ARBA00023002"/>
    </source>
</evidence>
<feature type="domain" description="Plastocyanin-like" evidence="6">
    <location>
        <begin position="657"/>
        <end position="759"/>
    </location>
</feature>
<dbReference type="Proteomes" id="UP001596496">
    <property type="component" value="Unassembled WGS sequence"/>
</dbReference>
<keyword evidence="3" id="KW-0186">Copper</keyword>
<feature type="region of interest" description="Disordered" evidence="4">
    <location>
        <begin position="122"/>
        <end position="150"/>
    </location>
</feature>
<evidence type="ECO:0000259" key="6">
    <source>
        <dbReference type="Pfam" id="PF07731"/>
    </source>
</evidence>
<feature type="domain" description="Plastocyanin-like" evidence="7">
    <location>
        <begin position="340"/>
        <end position="454"/>
    </location>
</feature>
<organism evidence="8 9">
    <name type="scientific">Sphaerisporangium rhizosphaerae</name>
    <dbReference type="NCBI Taxonomy" id="2269375"/>
    <lineage>
        <taxon>Bacteria</taxon>
        <taxon>Bacillati</taxon>
        <taxon>Actinomycetota</taxon>
        <taxon>Actinomycetes</taxon>
        <taxon>Streptosporangiales</taxon>
        <taxon>Streptosporangiaceae</taxon>
        <taxon>Sphaerisporangium</taxon>
    </lineage>
</organism>
<keyword evidence="5" id="KW-0812">Transmembrane</keyword>